<reference evidence="2 3" key="1">
    <citation type="submission" date="2015-09" db="EMBL/GenBank/DDBJ databases">
        <title>Host preference determinants of Valsa canker pathogens revealed by comparative genomics.</title>
        <authorList>
            <person name="Yin Z."/>
            <person name="Huang L."/>
        </authorList>
    </citation>
    <scope>NUCLEOTIDE SEQUENCE [LARGE SCALE GENOMIC DNA]</scope>
    <source>
        <strain evidence="2 3">03-1</strain>
    </source>
</reference>
<comment type="caution">
    <text evidence="2">The sequence shown here is derived from an EMBL/GenBank/DDBJ whole genome shotgun (WGS) entry which is preliminary data.</text>
</comment>
<evidence type="ECO:0000313" key="3">
    <source>
        <dbReference type="Proteomes" id="UP000283895"/>
    </source>
</evidence>
<protein>
    <submittedName>
        <fullName evidence="2">Uncharacterized protein</fullName>
    </submittedName>
</protein>
<dbReference type="STRING" id="356882.A0A423WEX2"/>
<gene>
    <name evidence="2" type="ORF">VMCG_05591</name>
</gene>
<feature type="compositionally biased region" description="Basic residues" evidence="1">
    <location>
        <begin position="14"/>
        <end position="25"/>
    </location>
</feature>
<proteinExistence type="predicted"/>
<feature type="region of interest" description="Disordered" evidence="1">
    <location>
        <begin position="1"/>
        <end position="36"/>
    </location>
</feature>
<feature type="compositionally biased region" description="Basic and acidic residues" evidence="1">
    <location>
        <begin position="1"/>
        <end position="10"/>
    </location>
</feature>
<keyword evidence="3" id="KW-1185">Reference proteome</keyword>
<dbReference type="Proteomes" id="UP000283895">
    <property type="component" value="Unassembled WGS sequence"/>
</dbReference>
<organism evidence="2 3">
    <name type="scientific">Cytospora schulzeri</name>
    <dbReference type="NCBI Taxonomy" id="448051"/>
    <lineage>
        <taxon>Eukaryota</taxon>
        <taxon>Fungi</taxon>
        <taxon>Dikarya</taxon>
        <taxon>Ascomycota</taxon>
        <taxon>Pezizomycotina</taxon>
        <taxon>Sordariomycetes</taxon>
        <taxon>Sordariomycetidae</taxon>
        <taxon>Diaporthales</taxon>
        <taxon>Cytosporaceae</taxon>
        <taxon>Cytospora</taxon>
    </lineage>
</organism>
<evidence type="ECO:0000313" key="2">
    <source>
        <dbReference type="EMBL" id="ROW01952.1"/>
    </source>
</evidence>
<dbReference type="AlphaFoldDB" id="A0A423WEX2"/>
<sequence length="294" mass="32867">MGSSNKESKSSSKSSHHHHKRHHDSHKSSEKDNNVAASSTVVSREFSFLFVVNNLVLNESLDTYLAASTDRWGNTLPPERSCDYEGEVTSTVFRWKDGRVTPLPGDYYGWSRPKGWGTQGGIWGWTVDPTTNMVVQQYMKPFETYTVFRGWRFLPVVFMGSDATTTDVNEEEPEAMYHALSFNSELGRPVSLAGPRGRLYAVGKDAGWVGRLVPESYRNPYTDVQTCRGLSGSLPLILGLMGLSQSDGRAADAFTQGLWRDRNWHGPKWAFQGKRPALCSEKARPAVGRQRADV</sequence>
<name>A0A423WEX2_9PEZI</name>
<dbReference type="OrthoDB" id="5243686at2759"/>
<dbReference type="EMBL" id="LKEA01000018">
    <property type="protein sequence ID" value="ROW01952.1"/>
    <property type="molecule type" value="Genomic_DNA"/>
</dbReference>
<accession>A0A423WEX2</accession>
<evidence type="ECO:0000256" key="1">
    <source>
        <dbReference type="SAM" id="MobiDB-lite"/>
    </source>
</evidence>